<dbReference type="EMBL" id="BSPQ01000002">
    <property type="protein sequence ID" value="GLS89934.1"/>
    <property type="molecule type" value="Genomic_DNA"/>
</dbReference>
<evidence type="ECO:0000313" key="2">
    <source>
        <dbReference type="Proteomes" id="UP001157353"/>
    </source>
</evidence>
<accession>A0ABQ6DY58</accession>
<dbReference type="RefSeq" id="WP_284203058.1">
    <property type="nucleotide sequence ID" value="NZ_BSPQ01000002.1"/>
</dbReference>
<name>A0ABQ6DY58_9GAMM</name>
<sequence>MAIESKRIDDIRVRRPEEHEDLLEILKKEKLFPSNKSALVFAASLGYKKQQRYKFSKSSEPIPLRIFDDISDIPFIYSLALAETDDISMMAKANFKEALLIFEEYANGGLAYIKSVLDPTAALTSIESIIAEPEEGSTENMFEDW</sequence>
<gene>
    <name evidence="1" type="ORF">GCM10007916_10010</name>
</gene>
<dbReference type="NCBIfam" id="TIGR04062">
    <property type="entry name" value="dnd_assoc_4"/>
    <property type="match status" value="1"/>
</dbReference>
<proteinExistence type="predicted"/>
<protein>
    <recommendedName>
        <fullName evidence="3">DNA phosphorothioation-associated protein 4</fullName>
    </recommendedName>
</protein>
<dbReference type="InterPro" id="IPR023983">
    <property type="entry name" value="DNA_S_mod_dnd_assoc_4"/>
</dbReference>
<comment type="caution">
    <text evidence="1">The sequence shown here is derived from an EMBL/GenBank/DDBJ whole genome shotgun (WGS) entry which is preliminary data.</text>
</comment>
<reference evidence="2" key="1">
    <citation type="journal article" date="2019" name="Int. J. Syst. Evol. Microbiol.">
        <title>The Global Catalogue of Microorganisms (GCM) 10K type strain sequencing project: providing services to taxonomists for standard genome sequencing and annotation.</title>
        <authorList>
            <consortium name="The Broad Institute Genomics Platform"/>
            <consortium name="The Broad Institute Genome Sequencing Center for Infectious Disease"/>
            <person name="Wu L."/>
            <person name="Ma J."/>
        </authorList>
    </citation>
    <scope>NUCLEOTIDE SEQUENCE [LARGE SCALE GENOMIC DNA]</scope>
    <source>
        <strain evidence="2">NBRC 103166</strain>
    </source>
</reference>
<evidence type="ECO:0000313" key="1">
    <source>
        <dbReference type="EMBL" id="GLS89934.1"/>
    </source>
</evidence>
<dbReference type="Proteomes" id="UP001157353">
    <property type="component" value="Unassembled WGS sequence"/>
</dbReference>
<evidence type="ECO:0008006" key="3">
    <source>
        <dbReference type="Google" id="ProtNLM"/>
    </source>
</evidence>
<keyword evidence="2" id="KW-1185">Reference proteome</keyword>
<organism evidence="1 2">
    <name type="scientific">Psychromonas marina</name>
    <dbReference type="NCBI Taxonomy" id="88364"/>
    <lineage>
        <taxon>Bacteria</taxon>
        <taxon>Pseudomonadati</taxon>
        <taxon>Pseudomonadota</taxon>
        <taxon>Gammaproteobacteria</taxon>
        <taxon>Alteromonadales</taxon>
        <taxon>Psychromonadaceae</taxon>
        <taxon>Psychromonas</taxon>
    </lineage>
</organism>